<dbReference type="Proteomes" id="UP000256334">
    <property type="component" value="Unassembled WGS sequence"/>
</dbReference>
<comment type="caution">
    <text evidence="5">The sequence shown here is derived from an EMBL/GenBank/DDBJ whole genome shotgun (WGS) entry which is preliminary data.</text>
</comment>
<evidence type="ECO:0000256" key="3">
    <source>
        <dbReference type="ARBA" id="ARBA00023163"/>
    </source>
</evidence>
<dbReference type="SUPFAM" id="SSF46785">
    <property type="entry name" value="Winged helix' DNA-binding domain"/>
    <property type="match status" value="1"/>
</dbReference>
<organism evidence="5 6">
    <name type="scientific">Kushneria indalinina DSM 14324</name>
    <dbReference type="NCBI Taxonomy" id="1122140"/>
    <lineage>
        <taxon>Bacteria</taxon>
        <taxon>Pseudomonadati</taxon>
        <taxon>Pseudomonadota</taxon>
        <taxon>Gammaproteobacteria</taxon>
        <taxon>Oceanospirillales</taxon>
        <taxon>Halomonadaceae</taxon>
        <taxon>Kushneria</taxon>
    </lineage>
</organism>
<name>A0A3D9DW42_9GAMM</name>
<gene>
    <name evidence="5" type="ORF">C8D72_1820</name>
</gene>
<dbReference type="InterPro" id="IPR000835">
    <property type="entry name" value="HTH_MarR-typ"/>
</dbReference>
<evidence type="ECO:0000256" key="2">
    <source>
        <dbReference type="ARBA" id="ARBA00023125"/>
    </source>
</evidence>
<accession>A0A3D9DW42</accession>
<evidence type="ECO:0000313" key="5">
    <source>
        <dbReference type="EMBL" id="REC94988.1"/>
    </source>
</evidence>
<dbReference type="PROSITE" id="PS50995">
    <property type="entry name" value="HTH_MARR_2"/>
    <property type="match status" value="1"/>
</dbReference>
<dbReference type="SMART" id="SM00347">
    <property type="entry name" value="HTH_MARR"/>
    <property type="match status" value="1"/>
</dbReference>
<dbReference type="Pfam" id="PF12802">
    <property type="entry name" value="MarR_2"/>
    <property type="match status" value="1"/>
</dbReference>
<dbReference type="GO" id="GO:0003677">
    <property type="term" value="F:DNA binding"/>
    <property type="evidence" value="ECO:0007669"/>
    <property type="project" value="UniProtKB-KW"/>
</dbReference>
<feature type="domain" description="HTH marR-type" evidence="4">
    <location>
        <begin position="40"/>
        <end position="174"/>
    </location>
</feature>
<keyword evidence="6" id="KW-1185">Reference proteome</keyword>
<dbReference type="PANTHER" id="PTHR42756">
    <property type="entry name" value="TRANSCRIPTIONAL REGULATOR, MARR"/>
    <property type="match status" value="1"/>
</dbReference>
<keyword evidence="3" id="KW-0804">Transcription</keyword>
<proteinExistence type="predicted"/>
<dbReference type="GO" id="GO:0003700">
    <property type="term" value="F:DNA-binding transcription factor activity"/>
    <property type="evidence" value="ECO:0007669"/>
    <property type="project" value="InterPro"/>
</dbReference>
<sequence>MHTGARGDLASITVAFTHTRQPHPLSITMTAFHHSEGAMESRIIDKLAELSFLSRARLSELARREGITLPTFQLRVLSVVGRFPDQAQQAILQRRGWDKGQVARAFRELEQQGLIERCGSSTARRISEAALTAEGRALFEQLEKIRSELAATMTAGCTPEETRQFDALLERVLGNVGDAPPVS</sequence>
<dbReference type="EMBL" id="QRDJ01000007">
    <property type="protein sequence ID" value="REC94988.1"/>
    <property type="molecule type" value="Genomic_DNA"/>
</dbReference>
<protein>
    <submittedName>
        <fullName evidence="5">MarR family transcriptional regulator</fullName>
    </submittedName>
</protein>
<keyword evidence="2" id="KW-0238">DNA-binding</keyword>
<evidence type="ECO:0000259" key="4">
    <source>
        <dbReference type="PROSITE" id="PS50995"/>
    </source>
</evidence>
<keyword evidence="1" id="KW-0805">Transcription regulation</keyword>
<dbReference type="InterPro" id="IPR036388">
    <property type="entry name" value="WH-like_DNA-bd_sf"/>
</dbReference>
<dbReference type="PANTHER" id="PTHR42756:SF1">
    <property type="entry name" value="TRANSCRIPTIONAL REPRESSOR OF EMRAB OPERON"/>
    <property type="match status" value="1"/>
</dbReference>
<dbReference type="OrthoDB" id="6171585at2"/>
<dbReference type="AlphaFoldDB" id="A0A3D9DW42"/>
<evidence type="ECO:0000256" key="1">
    <source>
        <dbReference type="ARBA" id="ARBA00023015"/>
    </source>
</evidence>
<dbReference type="InterPro" id="IPR036390">
    <property type="entry name" value="WH_DNA-bd_sf"/>
</dbReference>
<dbReference type="Gene3D" id="1.10.10.10">
    <property type="entry name" value="Winged helix-like DNA-binding domain superfamily/Winged helix DNA-binding domain"/>
    <property type="match status" value="1"/>
</dbReference>
<evidence type="ECO:0000313" key="6">
    <source>
        <dbReference type="Proteomes" id="UP000256334"/>
    </source>
</evidence>
<reference evidence="5 6" key="1">
    <citation type="submission" date="2018-07" db="EMBL/GenBank/DDBJ databases">
        <title>Genomic Encyclopedia of Type Strains, Phase IV (KMG-IV): sequencing the most valuable type-strain genomes for metagenomic binning, comparative biology and taxonomic classification.</title>
        <authorList>
            <person name="Goeker M."/>
        </authorList>
    </citation>
    <scope>NUCLEOTIDE SEQUENCE [LARGE SCALE GENOMIC DNA]</scope>
    <source>
        <strain evidence="5 6">DSM 14324</strain>
    </source>
</reference>